<dbReference type="SUPFAM" id="SSF50156">
    <property type="entry name" value="PDZ domain-like"/>
    <property type="match status" value="1"/>
</dbReference>
<dbReference type="EMBL" id="FNHW01000001">
    <property type="protein sequence ID" value="SDM93411.1"/>
    <property type="molecule type" value="Genomic_DNA"/>
</dbReference>
<protein>
    <submittedName>
        <fullName evidence="8">Serine protease Do</fullName>
    </submittedName>
</protein>
<evidence type="ECO:0000256" key="5">
    <source>
        <dbReference type="SAM" id="MobiDB-lite"/>
    </source>
</evidence>
<dbReference type="InterPro" id="IPR001940">
    <property type="entry name" value="Peptidase_S1C"/>
</dbReference>
<dbReference type="GO" id="GO:0006508">
    <property type="term" value="P:proteolysis"/>
    <property type="evidence" value="ECO:0007669"/>
    <property type="project" value="UniProtKB-KW"/>
</dbReference>
<dbReference type="SMART" id="SM00228">
    <property type="entry name" value="PDZ"/>
    <property type="match status" value="1"/>
</dbReference>
<dbReference type="PANTHER" id="PTHR43343">
    <property type="entry name" value="PEPTIDASE S12"/>
    <property type="match status" value="1"/>
</dbReference>
<gene>
    <name evidence="8" type="ORF">SAMN04488137_2656</name>
</gene>
<keyword evidence="9" id="KW-1185">Reference proteome</keyword>
<dbReference type="InterPro" id="IPR043504">
    <property type="entry name" value="Peptidase_S1_PA_chymotrypsin"/>
</dbReference>
<dbReference type="FunFam" id="2.40.10.10:FF:000001">
    <property type="entry name" value="Periplasmic serine protease DegS"/>
    <property type="match status" value="1"/>
</dbReference>
<dbReference type="InterPro" id="IPR001478">
    <property type="entry name" value="PDZ"/>
</dbReference>
<dbReference type="GO" id="GO:0004252">
    <property type="term" value="F:serine-type endopeptidase activity"/>
    <property type="evidence" value="ECO:0007669"/>
    <property type="project" value="InterPro"/>
</dbReference>
<dbReference type="RefSeq" id="WP_244520402.1">
    <property type="nucleotide sequence ID" value="NZ_FNHW01000001.1"/>
</dbReference>
<dbReference type="STRING" id="459525.SAMN04488137_2656"/>
<dbReference type="Proteomes" id="UP000199544">
    <property type="component" value="Unassembled WGS sequence"/>
</dbReference>
<dbReference type="Pfam" id="PF13180">
    <property type="entry name" value="PDZ_2"/>
    <property type="match status" value="1"/>
</dbReference>
<dbReference type="InterPro" id="IPR036034">
    <property type="entry name" value="PDZ_sf"/>
</dbReference>
<dbReference type="Gene3D" id="2.40.10.10">
    <property type="entry name" value="Trypsin-like serine proteases"/>
    <property type="match status" value="2"/>
</dbReference>
<dbReference type="PROSITE" id="PS51257">
    <property type="entry name" value="PROKAR_LIPOPROTEIN"/>
    <property type="match status" value="1"/>
</dbReference>
<evidence type="ECO:0000256" key="3">
    <source>
        <dbReference type="ARBA" id="ARBA00022801"/>
    </source>
</evidence>
<feature type="domain" description="PDZ" evidence="7">
    <location>
        <begin position="301"/>
        <end position="389"/>
    </location>
</feature>
<keyword evidence="3" id="KW-0378">Hydrolase</keyword>
<keyword evidence="4" id="KW-0720">Serine protease</keyword>
<evidence type="ECO:0000256" key="6">
    <source>
        <dbReference type="SAM" id="Phobius"/>
    </source>
</evidence>
<proteinExistence type="inferred from homology"/>
<evidence type="ECO:0000259" key="7">
    <source>
        <dbReference type="SMART" id="SM00228"/>
    </source>
</evidence>
<feature type="region of interest" description="Disordered" evidence="5">
    <location>
        <begin position="58"/>
        <end position="79"/>
    </location>
</feature>
<dbReference type="Gene3D" id="2.30.42.10">
    <property type="match status" value="1"/>
</dbReference>
<evidence type="ECO:0000256" key="4">
    <source>
        <dbReference type="ARBA" id="ARBA00022825"/>
    </source>
</evidence>
<dbReference type="InterPro" id="IPR009003">
    <property type="entry name" value="Peptidase_S1_PA"/>
</dbReference>
<dbReference type="PANTHER" id="PTHR43343:SF3">
    <property type="entry name" value="PROTEASE DO-LIKE 8, CHLOROPLASTIC"/>
    <property type="match status" value="1"/>
</dbReference>
<keyword evidence="6" id="KW-0472">Membrane</keyword>
<organism evidence="8 9">
    <name type="scientific">Fictibacillus solisalsi</name>
    <dbReference type="NCBI Taxonomy" id="459525"/>
    <lineage>
        <taxon>Bacteria</taxon>
        <taxon>Bacillati</taxon>
        <taxon>Bacillota</taxon>
        <taxon>Bacilli</taxon>
        <taxon>Bacillales</taxon>
        <taxon>Fictibacillaceae</taxon>
        <taxon>Fictibacillus</taxon>
    </lineage>
</organism>
<sequence length="404" mass="42352">MEQERRSTGKRKGILMPFLSGLTGAVVGGACVLFMYTGGIAPSIGQTQSTNTKNIITSQQNSKNNAVKTLPVSTPSSTKDVSSMVEKALPSVVGVNNYQASSSLSGSGSNEQEAGSGSGVIYKKSGNKAYVVTNHHVVDGANKLEVKLNDGSTLSAKLLGSDQWLDLAVLEIDGSKVKSVANLGNSDSVKAGEQAIAIGNPLGYLEGSVTQGIISSKERDLPVDIDQDGQEDFTAQVIQTDASINPGNSGGPLLNANGEVIGINSSKIAQEEVEGIGFSIPINTAKPIIKTLEKQGEIKRPQMGIVPQSLNQIPTASSQNYLNLPDAVQNGAVVLNVESGSPAEKAGLQNYDVITGLDGKEIDTAASLREYIFKKQAGDHITVTYYRDGQKASAELTLEDISKE</sequence>
<feature type="transmembrane region" description="Helical" evidence="6">
    <location>
        <begin position="14"/>
        <end position="36"/>
    </location>
</feature>
<evidence type="ECO:0000313" key="9">
    <source>
        <dbReference type="Proteomes" id="UP000199544"/>
    </source>
</evidence>
<comment type="similarity">
    <text evidence="1">Belongs to the peptidase S1C family.</text>
</comment>
<dbReference type="SUPFAM" id="SSF50494">
    <property type="entry name" value="Trypsin-like serine proteases"/>
    <property type="match status" value="1"/>
</dbReference>
<keyword evidence="6" id="KW-0812">Transmembrane</keyword>
<evidence type="ECO:0000313" key="8">
    <source>
        <dbReference type="EMBL" id="SDM93411.1"/>
    </source>
</evidence>
<reference evidence="9" key="1">
    <citation type="submission" date="2016-10" db="EMBL/GenBank/DDBJ databases">
        <authorList>
            <person name="Varghese N."/>
            <person name="Submissions S."/>
        </authorList>
    </citation>
    <scope>NUCLEOTIDE SEQUENCE [LARGE SCALE GENOMIC DNA]</scope>
    <source>
        <strain evidence="9">CGMCC 1.6854</strain>
    </source>
</reference>
<keyword evidence="6" id="KW-1133">Transmembrane helix</keyword>
<evidence type="ECO:0000256" key="2">
    <source>
        <dbReference type="ARBA" id="ARBA00022670"/>
    </source>
</evidence>
<keyword evidence="2 8" id="KW-0645">Protease</keyword>
<dbReference type="Pfam" id="PF13365">
    <property type="entry name" value="Trypsin_2"/>
    <property type="match status" value="1"/>
</dbReference>
<dbReference type="InterPro" id="IPR051201">
    <property type="entry name" value="Chloro_Bact_Ser_Proteases"/>
</dbReference>
<name>A0A1G9XA58_9BACL</name>
<evidence type="ECO:0000256" key="1">
    <source>
        <dbReference type="ARBA" id="ARBA00010541"/>
    </source>
</evidence>
<dbReference type="AlphaFoldDB" id="A0A1G9XA58"/>
<dbReference type="PRINTS" id="PR00834">
    <property type="entry name" value="PROTEASES2C"/>
</dbReference>
<accession>A0A1G9XA58</accession>